<evidence type="ECO:0000259" key="6">
    <source>
        <dbReference type="PROSITE" id="PS50983"/>
    </source>
</evidence>
<keyword evidence="4 5" id="KW-0732">Signal</keyword>
<comment type="similarity">
    <text evidence="2">Belongs to the bacterial solute-binding protein 8 family.</text>
</comment>
<dbReference type="SUPFAM" id="SSF53807">
    <property type="entry name" value="Helical backbone' metal receptor"/>
    <property type="match status" value="1"/>
</dbReference>
<dbReference type="EMBL" id="JASVWF010000003">
    <property type="protein sequence ID" value="MDL5157009.1"/>
    <property type="molecule type" value="Genomic_DNA"/>
</dbReference>
<dbReference type="PANTHER" id="PTHR30532:SF24">
    <property type="entry name" value="FERRIC ENTEROBACTIN-BINDING PERIPLASMIC PROTEIN FEPB"/>
    <property type="match status" value="1"/>
</dbReference>
<sequence length="319" mass="33310">MPVRRLRSVAALVLGLVAALLLSACGGESSQPAPSAAPSPGFPVTIKHKFGETTIPTKPLRVVTVGYNDVDFALALGVVPVGQRENLGSFDAANRPWAQQALNGARPELVGSNQLDVEKIASLRPDLILGVYSYMERPDYDALSRIAPTVADPQDNVAVPWQEQTRITGQALGESGRAEQAIAGVEQKFADAKAANPQFAGKTIAVDLTAAGETNSLGADDLRTQVFAGLGFAVPPVTQSLSTEQLGELNKDALAVFGADEATTRAIPTFNSLPVVAQNRVAFLGTETSLFAGAVGFSSPLSLPVAIDAMVRPLAQAVR</sequence>
<dbReference type="InterPro" id="IPR002491">
    <property type="entry name" value="ABC_transptr_periplasmic_BD"/>
</dbReference>
<name>A0ABT7M8L3_9PSEU</name>
<feature type="signal peptide" evidence="5">
    <location>
        <begin position="1"/>
        <end position="24"/>
    </location>
</feature>
<dbReference type="CDD" id="cd01146">
    <property type="entry name" value="FhuD"/>
    <property type="match status" value="1"/>
</dbReference>
<organism evidence="7 8">
    <name type="scientific">Actinomycetospora termitidis</name>
    <dbReference type="NCBI Taxonomy" id="3053470"/>
    <lineage>
        <taxon>Bacteria</taxon>
        <taxon>Bacillati</taxon>
        <taxon>Actinomycetota</taxon>
        <taxon>Actinomycetes</taxon>
        <taxon>Pseudonocardiales</taxon>
        <taxon>Pseudonocardiaceae</taxon>
        <taxon>Actinomycetospora</taxon>
    </lineage>
</organism>
<protein>
    <submittedName>
        <fullName evidence="7">Iron-siderophore ABC transporter substrate-binding protein</fullName>
    </submittedName>
</protein>
<keyword evidence="3" id="KW-0813">Transport</keyword>
<evidence type="ECO:0000256" key="2">
    <source>
        <dbReference type="ARBA" id="ARBA00008814"/>
    </source>
</evidence>
<dbReference type="RefSeq" id="WP_286053417.1">
    <property type="nucleotide sequence ID" value="NZ_JASVWF010000003.1"/>
</dbReference>
<evidence type="ECO:0000256" key="5">
    <source>
        <dbReference type="SAM" id="SignalP"/>
    </source>
</evidence>
<comment type="subcellular location">
    <subcellularLocation>
        <location evidence="1">Cell envelope</location>
    </subcellularLocation>
</comment>
<dbReference type="Proteomes" id="UP001231924">
    <property type="component" value="Unassembled WGS sequence"/>
</dbReference>
<dbReference type="Gene3D" id="3.40.50.1980">
    <property type="entry name" value="Nitrogenase molybdenum iron protein domain"/>
    <property type="match status" value="2"/>
</dbReference>
<comment type="caution">
    <text evidence="7">The sequence shown here is derived from an EMBL/GenBank/DDBJ whole genome shotgun (WGS) entry which is preliminary data.</text>
</comment>
<reference evidence="7 8" key="1">
    <citation type="submission" date="2023-06" db="EMBL/GenBank/DDBJ databases">
        <title>Actinomycetospora Odt1-22.</title>
        <authorList>
            <person name="Supong K."/>
        </authorList>
    </citation>
    <scope>NUCLEOTIDE SEQUENCE [LARGE SCALE GENOMIC DNA]</scope>
    <source>
        <strain evidence="7 8">Odt1-22</strain>
    </source>
</reference>
<accession>A0ABT7M8L3</accession>
<feature type="domain" description="Fe/B12 periplasmic-binding" evidence="6">
    <location>
        <begin position="61"/>
        <end position="318"/>
    </location>
</feature>
<feature type="chain" id="PRO_5045958824" evidence="5">
    <location>
        <begin position="25"/>
        <end position="319"/>
    </location>
</feature>
<dbReference type="InterPro" id="IPR051313">
    <property type="entry name" value="Bact_iron-sidero_bind"/>
</dbReference>
<evidence type="ECO:0000256" key="3">
    <source>
        <dbReference type="ARBA" id="ARBA00022448"/>
    </source>
</evidence>
<dbReference type="PROSITE" id="PS51257">
    <property type="entry name" value="PROKAR_LIPOPROTEIN"/>
    <property type="match status" value="1"/>
</dbReference>
<gene>
    <name evidence="7" type="ORF">QRT03_13655</name>
</gene>
<evidence type="ECO:0000256" key="4">
    <source>
        <dbReference type="ARBA" id="ARBA00022729"/>
    </source>
</evidence>
<dbReference type="Pfam" id="PF01497">
    <property type="entry name" value="Peripla_BP_2"/>
    <property type="match status" value="1"/>
</dbReference>
<evidence type="ECO:0000313" key="7">
    <source>
        <dbReference type="EMBL" id="MDL5157009.1"/>
    </source>
</evidence>
<keyword evidence="8" id="KW-1185">Reference proteome</keyword>
<evidence type="ECO:0000313" key="8">
    <source>
        <dbReference type="Proteomes" id="UP001231924"/>
    </source>
</evidence>
<evidence type="ECO:0000256" key="1">
    <source>
        <dbReference type="ARBA" id="ARBA00004196"/>
    </source>
</evidence>
<dbReference type="PANTHER" id="PTHR30532">
    <property type="entry name" value="IRON III DICITRATE-BINDING PERIPLASMIC PROTEIN"/>
    <property type="match status" value="1"/>
</dbReference>
<proteinExistence type="inferred from homology"/>
<dbReference type="PROSITE" id="PS50983">
    <property type="entry name" value="FE_B12_PBP"/>
    <property type="match status" value="1"/>
</dbReference>